<keyword evidence="3" id="KW-1185">Reference proteome</keyword>
<dbReference type="Proteomes" id="UP001566132">
    <property type="component" value="Unassembled WGS sequence"/>
</dbReference>
<accession>A0ABD1E6L4</accession>
<feature type="non-terminal residue" evidence="2">
    <location>
        <position position="85"/>
    </location>
</feature>
<reference evidence="2 3" key="1">
    <citation type="submission" date="2024-05" db="EMBL/GenBank/DDBJ databases">
        <title>Genetic variation in Jamaican populations of the coffee berry borer (Hypothenemus hampei).</title>
        <authorList>
            <person name="Errbii M."/>
            <person name="Myrie A."/>
        </authorList>
    </citation>
    <scope>NUCLEOTIDE SEQUENCE [LARGE SCALE GENOMIC DNA]</scope>
    <source>
        <strain evidence="2">JA-Hopewell-2020-01-JO</strain>
        <tissue evidence="2">Whole body</tissue>
    </source>
</reference>
<evidence type="ECO:0000313" key="3">
    <source>
        <dbReference type="Proteomes" id="UP001566132"/>
    </source>
</evidence>
<feature type="region of interest" description="Disordered" evidence="1">
    <location>
        <begin position="1"/>
        <end position="43"/>
    </location>
</feature>
<dbReference type="AlphaFoldDB" id="A0ABD1E6L4"/>
<feature type="compositionally biased region" description="Polar residues" evidence="1">
    <location>
        <begin position="1"/>
        <end position="22"/>
    </location>
</feature>
<dbReference type="EMBL" id="JBDJPC010000012">
    <property type="protein sequence ID" value="KAL1489349.1"/>
    <property type="molecule type" value="Genomic_DNA"/>
</dbReference>
<gene>
    <name evidence="2" type="ORF">ABEB36_014262</name>
</gene>
<evidence type="ECO:0000313" key="2">
    <source>
        <dbReference type="EMBL" id="KAL1489349.1"/>
    </source>
</evidence>
<sequence length="85" mass="9750">MVSQIQVSENKVHQNQYNLNHDLNNDEGRQLNGESETDSEQISVNQKVVNTSKTKEFVFPNLKRCAKKTKLTEDPDECSVYGKHL</sequence>
<protein>
    <submittedName>
        <fullName evidence="2">Uncharacterized protein</fullName>
    </submittedName>
</protein>
<organism evidence="2 3">
    <name type="scientific">Hypothenemus hampei</name>
    <name type="common">Coffee berry borer</name>
    <dbReference type="NCBI Taxonomy" id="57062"/>
    <lineage>
        <taxon>Eukaryota</taxon>
        <taxon>Metazoa</taxon>
        <taxon>Ecdysozoa</taxon>
        <taxon>Arthropoda</taxon>
        <taxon>Hexapoda</taxon>
        <taxon>Insecta</taxon>
        <taxon>Pterygota</taxon>
        <taxon>Neoptera</taxon>
        <taxon>Endopterygota</taxon>
        <taxon>Coleoptera</taxon>
        <taxon>Polyphaga</taxon>
        <taxon>Cucujiformia</taxon>
        <taxon>Curculionidae</taxon>
        <taxon>Scolytinae</taxon>
        <taxon>Hypothenemus</taxon>
    </lineage>
</organism>
<proteinExistence type="predicted"/>
<comment type="caution">
    <text evidence="2">The sequence shown here is derived from an EMBL/GenBank/DDBJ whole genome shotgun (WGS) entry which is preliminary data.</text>
</comment>
<evidence type="ECO:0000256" key="1">
    <source>
        <dbReference type="SAM" id="MobiDB-lite"/>
    </source>
</evidence>
<name>A0ABD1E6L4_HYPHA</name>